<keyword evidence="3" id="KW-1185">Reference proteome</keyword>
<feature type="transmembrane region" description="Helical" evidence="1">
    <location>
        <begin position="21"/>
        <end position="39"/>
    </location>
</feature>
<protein>
    <submittedName>
        <fullName evidence="2">Uncharacterized protein</fullName>
    </submittedName>
</protein>
<feature type="transmembrane region" description="Helical" evidence="1">
    <location>
        <begin position="102"/>
        <end position="123"/>
    </location>
</feature>
<gene>
    <name evidence="2" type="ORF">I4Q42_09775</name>
</gene>
<evidence type="ECO:0000256" key="1">
    <source>
        <dbReference type="SAM" id="Phobius"/>
    </source>
</evidence>
<keyword evidence="1" id="KW-0472">Membrane</keyword>
<dbReference type="EMBL" id="JADWOX010000005">
    <property type="protein sequence ID" value="MBI1683956.1"/>
    <property type="molecule type" value="Genomic_DNA"/>
</dbReference>
<feature type="transmembrane region" description="Helical" evidence="1">
    <location>
        <begin position="51"/>
        <end position="72"/>
    </location>
</feature>
<evidence type="ECO:0000313" key="2">
    <source>
        <dbReference type="EMBL" id="MBI1683956.1"/>
    </source>
</evidence>
<name>A0ABS0SXJ3_9CAUL</name>
<dbReference type="Proteomes" id="UP000639859">
    <property type="component" value="Unassembled WGS sequence"/>
</dbReference>
<proteinExistence type="predicted"/>
<keyword evidence="1" id="KW-0812">Transmembrane</keyword>
<comment type="caution">
    <text evidence="2">The sequence shown here is derived from an EMBL/GenBank/DDBJ whole genome shotgun (WGS) entry which is preliminary data.</text>
</comment>
<reference evidence="2 3" key="1">
    <citation type="submission" date="2020-11" db="EMBL/GenBank/DDBJ databases">
        <title>genome sequence of strain KACC 18849.</title>
        <authorList>
            <person name="Gao J."/>
            <person name="Zhang X."/>
        </authorList>
    </citation>
    <scope>NUCLEOTIDE SEQUENCE [LARGE SCALE GENOMIC DNA]</scope>
    <source>
        <strain evidence="2 3">KACC 18849</strain>
    </source>
</reference>
<organism evidence="2 3">
    <name type="scientific">Caulobacter hibisci</name>
    <dbReference type="NCBI Taxonomy" id="2035993"/>
    <lineage>
        <taxon>Bacteria</taxon>
        <taxon>Pseudomonadati</taxon>
        <taxon>Pseudomonadota</taxon>
        <taxon>Alphaproteobacteria</taxon>
        <taxon>Caulobacterales</taxon>
        <taxon>Caulobacteraceae</taxon>
        <taxon>Caulobacter</taxon>
    </lineage>
</organism>
<sequence>MLDRRLLAPQFRAMTLAARARLSWIPFFLWVAFSVFWLIDRLRTKPPEGPFEWAISLVIYGGAFAAGLYGTVRGVRHWARRARTEGPDLDLPMTWHKRSGSWAVIAMAAAMILIFGGLSLIAART</sequence>
<accession>A0ABS0SXJ3</accession>
<keyword evidence="1" id="KW-1133">Transmembrane helix</keyword>
<dbReference type="RefSeq" id="WP_198575872.1">
    <property type="nucleotide sequence ID" value="NZ_JADWOX010000005.1"/>
</dbReference>
<evidence type="ECO:0000313" key="3">
    <source>
        <dbReference type="Proteomes" id="UP000639859"/>
    </source>
</evidence>